<gene>
    <name evidence="2" type="ORF">GCM10007977_026150</name>
</gene>
<feature type="region of interest" description="Disordered" evidence="1">
    <location>
        <begin position="1"/>
        <end position="25"/>
    </location>
</feature>
<keyword evidence="3" id="KW-1185">Reference proteome</keyword>
<evidence type="ECO:0000313" key="3">
    <source>
        <dbReference type="Proteomes" id="UP000642070"/>
    </source>
</evidence>
<dbReference type="EMBL" id="BMPI01000010">
    <property type="protein sequence ID" value="GGM23785.1"/>
    <property type="molecule type" value="Genomic_DNA"/>
</dbReference>
<dbReference type="Proteomes" id="UP000642070">
    <property type="component" value="Unassembled WGS sequence"/>
</dbReference>
<accession>A0A917WRU6</accession>
<evidence type="ECO:0000256" key="1">
    <source>
        <dbReference type="SAM" id="MobiDB-lite"/>
    </source>
</evidence>
<organism evidence="2 3">
    <name type="scientific">Dactylosporangium sucinum</name>
    <dbReference type="NCBI Taxonomy" id="1424081"/>
    <lineage>
        <taxon>Bacteria</taxon>
        <taxon>Bacillati</taxon>
        <taxon>Actinomycetota</taxon>
        <taxon>Actinomycetes</taxon>
        <taxon>Micromonosporales</taxon>
        <taxon>Micromonosporaceae</taxon>
        <taxon>Dactylosporangium</taxon>
    </lineage>
</organism>
<comment type="caution">
    <text evidence="2">The sequence shown here is derived from an EMBL/GenBank/DDBJ whole genome shotgun (WGS) entry which is preliminary data.</text>
</comment>
<protein>
    <submittedName>
        <fullName evidence="2">Uncharacterized protein</fullName>
    </submittedName>
</protein>
<reference evidence="2" key="1">
    <citation type="journal article" date="2014" name="Int. J. Syst. Evol. Microbiol.">
        <title>Complete genome sequence of Corynebacterium casei LMG S-19264T (=DSM 44701T), isolated from a smear-ripened cheese.</title>
        <authorList>
            <consortium name="US DOE Joint Genome Institute (JGI-PGF)"/>
            <person name="Walter F."/>
            <person name="Albersmeier A."/>
            <person name="Kalinowski J."/>
            <person name="Ruckert C."/>
        </authorList>
    </citation>
    <scope>NUCLEOTIDE SEQUENCE</scope>
    <source>
        <strain evidence="2">JCM 19831</strain>
    </source>
</reference>
<proteinExistence type="predicted"/>
<dbReference type="AlphaFoldDB" id="A0A917WRU6"/>
<evidence type="ECO:0000313" key="2">
    <source>
        <dbReference type="EMBL" id="GGM23785.1"/>
    </source>
</evidence>
<reference evidence="2" key="2">
    <citation type="submission" date="2020-09" db="EMBL/GenBank/DDBJ databases">
        <authorList>
            <person name="Sun Q."/>
            <person name="Ohkuma M."/>
        </authorList>
    </citation>
    <scope>NUCLEOTIDE SEQUENCE</scope>
    <source>
        <strain evidence="2">JCM 19831</strain>
    </source>
</reference>
<sequence length="50" mass="5151">MGCSADRRATARRGTVKGMNESPSQAETAYLVSGATLDDESVGPLFAAGF</sequence>
<name>A0A917WRU6_9ACTN</name>